<feature type="compositionally biased region" description="Basic residues" evidence="5">
    <location>
        <begin position="7"/>
        <end position="21"/>
    </location>
</feature>
<feature type="compositionally biased region" description="Basic and acidic residues" evidence="5">
    <location>
        <begin position="637"/>
        <end position="652"/>
    </location>
</feature>
<dbReference type="SUPFAM" id="SSF47473">
    <property type="entry name" value="EF-hand"/>
    <property type="match status" value="1"/>
</dbReference>
<dbReference type="InterPro" id="IPR005225">
    <property type="entry name" value="Small_GTP-bd"/>
</dbReference>
<evidence type="ECO:0000256" key="1">
    <source>
        <dbReference type="ARBA" id="ARBA00022741"/>
    </source>
</evidence>
<dbReference type="OMA" id="SEMIFDW"/>
<feature type="compositionally biased region" description="Basic and acidic residues" evidence="5">
    <location>
        <begin position="610"/>
        <end position="619"/>
    </location>
</feature>
<feature type="compositionally biased region" description="Polar residues" evidence="5">
    <location>
        <begin position="514"/>
        <end position="535"/>
    </location>
</feature>
<dbReference type="PRINTS" id="PR00449">
    <property type="entry name" value="RASTRNSFRMNG"/>
</dbReference>
<dbReference type="STRING" id="30522.A0A4W2C326"/>
<dbReference type="GO" id="GO:0005525">
    <property type="term" value="F:GTP binding"/>
    <property type="evidence" value="ECO:0007669"/>
    <property type="project" value="UniProtKB-KW"/>
</dbReference>
<feature type="region of interest" description="Disordered" evidence="5">
    <location>
        <begin position="665"/>
        <end position="789"/>
    </location>
</feature>
<dbReference type="Gene3D" id="1.10.238.10">
    <property type="entry name" value="EF-hand"/>
    <property type="match status" value="1"/>
</dbReference>
<feature type="coiled-coil region" evidence="4">
    <location>
        <begin position="191"/>
        <end position="304"/>
    </location>
</feature>
<dbReference type="Ensembl" id="ENSBIXT00000004775.1">
    <property type="protein sequence ID" value="ENSBIXP00000005926.1"/>
    <property type="gene ID" value="ENSBIXG00000012064.1"/>
</dbReference>
<keyword evidence="8" id="KW-1185">Reference proteome</keyword>
<dbReference type="PROSITE" id="PS50222">
    <property type="entry name" value="EF_HAND_2"/>
    <property type="match status" value="1"/>
</dbReference>
<evidence type="ECO:0000256" key="3">
    <source>
        <dbReference type="ARBA" id="ARBA00023288"/>
    </source>
</evidence>
<feature type="region of interest" description="Disordered" evidence="5">
    <location>
        <begin position="1"/>
        <end position="42"/>
    </location>
</feature>
<dbReference type="PROSITE" id="PS51419">
    <property type="entry name" value="RAB"/>
    <property type="match status" value="1"/>
</dbReference>
<evidence type="ECO:0000256" key="2">
    <source>
        <dbReference type="ARBA" id="ARBA00023134"/>
    </source>
</evidence>
<dbReference type="SMART" id="SM00175">
    <property type="entry name" value="RAB"/>
    <property type="match status" value="1"/>
</dbReference>
<reference evidence="7" key="2">
    <citation type="submission" date="2025-08" db="UniProtKB">
        <authorList>
            <consortium name="Ensembl"/>
        </authorList>
    </citation>
    <scope>IDENTIFICATION</scope>
</reference>
<protein>
    <recommendedName>
        <fullName evidence="6">EF-hand domain-containing protein</fullName>
    </recommendedName>
</protein>
<dbReference type="SMART" id="SM00173">
    <property type="entry name" value="RAS"/>
    <property type="match status" value="1"/>
</dbReference>
<organism evidence="7 8">
    <name type="scientific">Bos indicus x Bos taurus</name>
    <name type="common">Hybrid cattle</name>
    <dbReference type="NCBI Taxonomy" id="30522"/>
    <lineage>
        <taxon>Eukaryota</taxon>
        <taxon>Metazoa</taxon>
        <taxon>Chordata</taxon>
        <taxon>Craniata</taxon>
        <taxon>Vertebrata</taxon>
        <taxon>Euteleostomi</taxon>
        <taxon>Mammalia</taxon>
        <taxon>Eutheria</taxon>
        <taxon>Laurasiatheria</taxon>
        <taxon>Artiodactyla</taxon>
        <taxon>Ruminantia</taxon>
        <taxon>Pecora</taxon>
        <taxon>Bovidae</taxon>
        <taxon>Bovinae</taxon>
        <taxon>Bos</taxon>
    </lineage>
</organism>
<name>A0A4W2C326_BOBOX</name>
<dbReference type="GO" id="GO:0005509">
    <property type="term" value="F:calcium ion binding"/>
    <property type="evidence" value="ECO:0007669"/>
    <property type="project" value="InterPro"/>
</dbReference>
<keyword evidence="2" id="KW-0342">GTP-binding</keyword>
<dbReference type="PROSITE" id="PS51420">
    <property type="entry name" value="RHO"/>
    <property type="match status" value="1"/>
</dbReference>
<evidence type="ECO:0000313" key="7">
    <source>
        <dbReference type="Ensembl" id="ENSBIXP00000005926.1"/>
    </source>
</evidence>
<keyword evidence="3" id="KW-0449">Lipoprotein</keyword>
<dbReference type="FunFam" id="3.40.50.300:FF:001129">
    <property type="entry name" value="ras-related protein Rab-44 isoform X2"/>
    <property type="match status" value="1"/>
</dbReference>
<accession>A0A4W2C326</accession>
<dbReference type="AlphaFoldDB" id="A0A4W2C326"/>
<evidence type="ECO:0000259" key="6">
    <source>
        <dbReference type="PROSITE" id="PS50222"/>
    </source>
</evidence>
<evidence type="ECO:0000313" key="8">
    <source>
        <dbReference type="Proteomes" id="UP000314981"/>
    </source>
</evidence>
<dbReference type="Pfam" id="PF00071">
    <property type="entry name" value="Ras"/>
    <property type="match status" value="1"/>
</dbReference>
<feature type="compositionally biased region" description="Basic and acidic residues" evidence="5">
    <location>
        <begin position="759"/>
        <end position="770"/>
    </location>
</feature>
<dbReference type="SMART" id="SM00174">
    <property type="entry name" value="RHO"/>
    <property type="match status" value="1"/>
</dbReference>
<feature type="region of interest" description="Disordered" evidence="5">
    <location>
        <begin position="509"/>
        <end position="652"/>
    </location>
</feature>
<feature type="compositionally biased region" description="Basic and acidic residues" evidence="5">
    <location>
        <begin position="552"/>
        <end position="561"/>
    </location>
</feature>
<keyword evidence="4" id="KW-0175">Coiled coil</keyword>
<feature type="domain" description="EF-hand" evidence="6">
    <location>
        <begin position="77"/>
        <end position="112"/>
    </location>
</feature>
<dbReference type="InterPro" id="IPR001806">
    <property type="entry name" value="Small_GTPase"/>
</dbReference>
<dbReference type="PROSITE" id="PS51421">
    <property type="entry name" value="RAS"/>
    <property type="match status" value="1"/>
</dbReference>
<feature type="region of interest" description="Disordered" evidence="5">
    <location>
        <begin position="419"/>
        <end position="493"/>
    </location>
</feature>
<dbReference type="GO" id="GO:0003924">
    <property type="term" value="F:GTPase activity"/>
    <property type="evidence" value="ECO:0007669"/>
    <property type="project" value="InterPro"/>
</dbReference>
<feature type="region of interest" description="Disordered" evidence="5">
    <location>
        <begin position="327"/>
        <end position="407"/>
    </location>
</feature>
<dbReference type="NCBIfam" id="TIGR00231">
    <property type="entry name" value="small_GTP"/>
    <property type="match status" value="1"/>
</dbReference>
<evidence type="ECO:0000256" key="5">
    <source>
        <dbReference type="SAM" id="MobiDB-lite"/>
    </source>
</evidence>
<reference evidence="7 8" key="1">
    <citation type="submission" date="2018-11" db="EMBL/GenBank/DDBJ databases">
        <title>Haplotype-resolved cattle genomes.</title>
        <authorList>
            <person name="Low W.Y."/>
            <person name="Tearle R."/>
            <person name="Bickhart D.M."/>
            <person name="Rosen B.D."/>
            <person name="Koren S."/>
            <person name="Rhie A."/>
            <person name="Hiendleder S."/>
            <person name="Phillippy A.M."/>
            <person name="Smith T.P.L."/>
            <person name="Williams J.L."/>
        </authorList>
    </citation>
    <scope>NUCLEOTIDE SEQUENCE [LARGE SCALE GENOMIC DNA]</scope>
</reference>
<dbReference type="InterPro" id="IPR011992">
    <property type="entry name" value="EF-hand-dom_pair"/>
</dbReference>
<evidence type="ECO:0000256" key="4">
    <source>
        <dbReference type="SAM" id="Coils"/>
    </source>
</evidence>
<dbReference type="SUPFAM" id="SSF52540">
    <property type="entry name" value="P-loop containing nucleoside triphosphate hydrolases"/>
    <property type="match status" value="1"/>
</dbReference>
<dbReference type="Proteomes" id="UP000314981">
    <property type="component" value="Chromosome 23"/>
</dbReference>
<dbReference type="InterPro" id="IPR002048">
    <property type="entry name" value="EF_hand_dom"/>
</dbReference>
<proteinExistence type="predicted"/>
<dbReference type="InterPro" id="IPR050227">
    <property type="entry name" value="Rab"/>
</dbReference>
<reference evidence="7" key="3">
    <citation type="submission" date="2025-09" db="UniProtKB">
        <authorList>
            <consortium name="Ensembl"/>
        </authorList>
    </citation>
    <scope>IDENTIFICATION</scope>
</reference>
<sequence length="984" mass="107847">MESGLRVTRKGRKLGSSRRRQMREPADGQDVPVAPEPESWTSQSAEELQSFFQDCGAEERGFVTREDLAAAKFSFLSSEDELEMIFDWVDVERKGRLSLEEFSSGLKNIFGSSSSTHRLHRKRPLLSKRGSVATSFPVVEEANSEEKEAFFAFMEQLGASNSLPEQAEIWQLWRKLRQEEPQLAGNLEGFLAKMNSRLQEARADKEVLELTLRKRDTDHHREVRQLYEEMEQQIHREKQQLQAESDSRGLALSSQMQEVLEAKEREVQRLTEGQKELEAQLHRLSSTHQEASSENRQLREAERDLAGRLEEVRGQLQVTRGHLDAARGRVSWQMEEEPSVPRTGEEKAPDAQAASSEEAPLPGLFGDNDDWDQLLSGIGSTPLRALQLSRSPPPTPKASSGPPTPRVVRQISISEPHALLFAQEPSSDPGGSPRSSPGVPSGTEEEKGANPDGPDMSPPEQTGEPPSQEAKEESGLGPGVHFPWGLPGVSAGEPGSLVAAALKVLVPLEDGSPPQVTSSPPQASAGPSTQLQTSYPDDEGPGPGPVPPKPPRQREALHQDPHSAGSEPRLGSLGAEALLVGLDEPSQGLVPEGPAPMDGSEWGKWSPDAQEGRSGELQEAHGQVPGLSTLLPQSLEEEPRAEERKAVDQGEWKFRSELTVEARGLKLEHSELPQLNPQTAPRPPDRAQAEVEAEAPAPRKPSEGFLPFLPMGAQPGDGAGPPEPTQTLPTRAELEAQPRPQPTTAHAEGEQAPSKSRKPRAENRPEDSRMDSGGPGLTPFPGDRTANEPLTDPDYAFHVIFLGDSNVGKTSFLYLLHQNNFATGLTATVGVDFRVKNLLVDNKRYALQLWDTAGQERYHSVTRQLLRKADGVVLMYDVTSQESFVHVRYWLDCLRDAESDDVVILLLGNKTDREEDRQVSTEAGQQLAQELGVSFGECSAALGHNILEPVVHLARSLKMQEERLKGSLVEVAPEKPPKRAGCCF</sequence>
<keyword evidence="1" id="KW-0547">Nucleotide-binding</keyword>
<feature type="compositionally biased region" description="Low complexity" evidence="5">
    <location>
        <begin position="425"/>
        <end position="442"/>
    </location>
</feature>
<dbReference type="InterPro" id="IPR027417">
    <property type="entry name" value="P-loop_NTPase"/>
</dbReference>
<dbReference type="Gene3D" id="3.40.50.300">
    <property type="entry name" value="P-loop containing nucleotide triphosphate hydrolases"/>
    <property type="match status" value="1"/>
</dbReference>
<dbReference type="CDD" id="cd00154">
    <property type="entry name" value="Rab"/>
    <property type="match status" value="1"/>
</dbReference>
<dbReference type="PANTHER" id="PTHR47977">
    <property type="entry name" value="RAS-RELATED PROTEIN RAB"/>
    <property type="match status" value="1"/>
</dbReference>